<protein>
    <submittedName>
        <fullName evidence="2">Uncharacterized protein</fullName>
    </submittedName>
</protein>
<dbReference type="Proteomes" id="UP000039865">
    <property type="component" value="Unassembled WGS sequence"/>
</dbReference>
<reference evidence="2 3" key="1">
    <citation type="submission" date="2014-06" db="EMBL/GenBank/DDBJ databases">
        <authorList>
            <person name="Swart Estienne"/>
        </authorList>
    </citation>
    <scope>NUCLEOTIDE SEQUENCE [LARGE SCALE GENOMIC DNA]</scope>
    <source>
        <strain evidence="2 3">130c</strain>
    </source>
</reference>
<gene>
    <name evidence="2" type="primary">Contig19559.g20735</name>
    <name evidence="2" type="ORF">STYLEM_3955</name>
</gene>
<organism evidence="2 3">
    <name type="scientific">Stylonychia lemnae</name>
    <name type="common">Ciliate</name>
    <dbReference type="NCBI Taxonomy" id="5949"/>
    <lineage>
        <taxon>Eukaryota</taxon>
        <taxon>Sar</taxon>
        <taxon>Alveolata</taxon>
        <taxon>Ciliophora</taxon>
        <taxon>Intramacronucleata</taxon>
        <taxon>Spirotrichea</taxon>
        <taxon>Stichotrichia</taxon>
        <taxon>Sporadotrichida</taxon>
        <taxon>Oxytrichidae</taxon>
        <taxon>Stylonychinae</taxon>
        <taxon>Stylonychia</taxon>
    </lineage>
</organism>
<accession>A0A077ZYF8</accession>
<evidence type="ECO:0000256" key="1">
    <source>
        <dbReference type="SAM" id="MobiDB-lite"/>
    </source>
</evidence>
<sequence>MSFQIRYIILFSKRLTRNNYPLTHEQLQEDDSRKSKQINLFLDFDQILDTPNENKYFQHPCLNPLSGKCTADEYFKEISYQIDLQEVMPQKVRDSFNGCKYLLQVWDKQQHISYDNGILTEASDNLLQAITLNEEIFDDTYTIIDASKQKIRMIQTEIKIQALLVHQSTIGKDYSLICFETDDAILDFNKIFFKNLDSDDDTLFSYSFEQLSEITPRRTFTNDPIIKMCMIFSNGYNYSVAQRASGGIDLYWNFILKESIQDRLASDIAMTISSIYFKMKDGLYLYIDHNNHQNISFGSAIEISNDMLNFEIIHFEEEIFALYSFEISKNLDGKNDSEVEEQEEQNSLQIIEIDQTNDQRNESSISEKENQDEDSSEPTYSDYQIILKNGDIHQKILDICEQNDVISSDRCKIRLQGKVLRVTEDLEEFRYLFVVIKQENQDICLKQVRDNIAYDNGKKISLYELQDDEGEGQSQQKLLHQFNEAETVSGMIHTASSYELEDHLILMDDVNIFVLDFKTSIKIRVIQFASKILDQKIQDQECLIWKLQQAMNDCLLLYSKIYWLEQESALIIMLIKRDQVPHNRSLLL</sequence>
<feature type="compositionally biased region" description="Basic and acidic residues" evidence="1">
    <location>
        <begin position="357"/>
        <end position="369"/>
    </location>
</feature>
<evidence type="ECO:0000313" key="2">
    <source>
        <dbReference type="EMBL" id="CDW74971.1"/>
    </source>
</evidence>
<dbReference type="EMBL" id="CCKQ01003832">
    <property type="protein sequence ID" value="CDW74971.1"/>
    <property type="molecule type" value="Genomic_DNA"/>
</dbReference>
<dbReference type="InParanoid" id="A0A077ZYF8"/>
<proteinExistence type="predicted"/>
<name>A0A077ZYF8_STYLE</name>
<evidence type="ECO:0000313" key="3">
    <source>
        <dbReference type="Proteomes" id="UP000039865"/>
    </source>
</evidence>
<keyword evidence="3" id="KW-1185">Reference proteome</keyword>
<feature type="region of interest" description="Disordered" evidence="1">
    <location>
        <begin position="335"/>
        <end position="379"/>
    </location>
</feature>
<feature type="compositionally biased region" description="Polar residues" evidence="1">
    <location>
        <begin position="345"/>
        <end position="356"/>
    </location>
</feature>
<dbReference type="AlphaFoldDB" id="A0A077ZYF8"/>